<dbReference type="InterPro" id="IPR003594">
    <property type="entry name" value="HATPase_dom"/>
</dbReference>
<dbReference type="Proteomes" id="UP001218638">
    <property type="component" value="Chromosome"/>
</dbReference>
<evidence type="ECO:0000256" key="4">
    <source>
        <dbReference type="PROSITE-ProRule" id="PRU00169"/>
    </source>
</evidence>
<dbReference type="SUPFAM" id="SSF47384">
    <property type="entry name" value="Homodimeric domain of signal transducing histidine kinase"/>
    <property type="match status" value="1"/>
</dbReference>
<evidence type="ECO:0000256" key="3">
    <source>
        <dbReference type="ARBA" id="ARBA00022553"/>
    </source>
</evidence>
<dbReference type="SMART" id="SM00387">
    <property type="entry name" value="HATPase_c"/>
    <property type="match status" value="1"/>
</dbReference>
<dbReference type="InterPro" id="IPR013656">
    <property type="entry name" value="PAS_4"/>
</dbReference>
<dbReference type="PROSITE" id="PS50109">
    <property type="entry name" value="HIS_KIN"/>
    <property type="match status" value="1"/>
</dbReference>
<evidence type="ECO:0000256" key="1">
    <source>
        <dbReference type="ARBA" id="ARBA00000085"/>
    </source>
</evidence>
<dbReference type="CDD" id="cd00130">
    <property type="entry name" value="PAS"/>
    <property type="match status" value="1"/>
</dbReference>
<dbReference type="InterPro" id="IPR011006">
    <property type="entry name" value="CheY-like_superfamily"/>
</dbReference>
<reference evidence="7" key="1">
    <citation type="submission" date="2023-03" db="EMBL/GenBank/DDBJ databases">
        <title>Lomoglobus Profundus gen. nov., sp. nov., a novel member of the phylum Verrucomicrobia, isolated from deep-marine sediment of South China Sea.</title>
        <authorList>
            <person name="Ahmad T."/>
            <person name="Ishaq S.E."/>
            <person name="Wang F."/>
        </authorList>
    </citation>
    <scope>NUCLEOTIDE SEQUENCE</scope>
    <source>
        <strain evidence="7">LMO-M01</strain>
    </source>
</reference>
<dbReference type="InterPro" id="IPR035965">
    <property type="entry name" value="PAS-like_dom_sf"/>
</dbReference>
<dbReference type="PROSITE" id="PS50110">
    <property type="entry name" value="RESPONSE_REGULATORY"/>
    <property type="match status" value="2"/>
</dbReference>
<sequence>MTSQPSRILVVDDTPNIHGDFRKILTPKRPSPADETDLEAEFFDEVADELPSHRQFAITSAYQGQEALLAVKESIEASDPFQVAFVDMRMPPGWDGLETIRHIWAVDPNIQVVICTAYSDYTWKNLHDELGPSDSLIILKKPFDNIEVVQLAHALTRKWELDREHRNKVEVLGKTVKFRTGQLQAARDRFAEAFNASPLAQCIQSLTTGEVLEVNAAYVSCLGLHGEEVVGRTPESFSEHVSPRAWRRLMRKLARGETIADQLGRFTRPDGEHREFRIFARRIVIQKEPHCLWVMQDTTDRTMLERQLQQAQKMEAIGQLAAGVAHDFNNIMTVMQGFTQVNLAHPDLPPDLRQNLEHVNDAGTQAAALTRQLLLFSRKQVTQERLLAPADVVRDLEPLLRRLLGSGFELQLQLENVDAQVRADRANLEQILMNLVGNARDALGQHGHIEVKVCTVSVSADDTARVTDASEGQFVRIDVSDDGPGIPPNVLPRIFDPFFTTKPVGEGTGLGLATCYGIARQHGGWIEVKTTPGRGTIFQVFLPVEQTGGSKVSATLEEQNGLTNTTHLRGTERILIAEDDAVVTELIGSVLRRHGYATTCVDNGPAALRAWDEMGGFDMVFSDMVMPKGMNGAELATEILKTAPDVPIVLATGYSEALLQEVASPELLEHCVLLLKPYDMGKLLRIVRQVFDAKKSGIPWVVRKTSSTAHPFPFSEKS</sequence>
<evidence type="ECO:0000313" key="8">
    <source>
        <dbReference type="Proteomes" id="UP001218638"/>
    </source>
</evidence>
<dbReference type="Gene3D" id="3.30.565.10">
    <property type="entry name" value="Histidine kinase-like ATPase, C-terminal domain"/>
    <property type="match status" value="1"/>
</dbReference>
<dbReference type="SUPFAM" id="SSF52172">
    <property type="entry name" value="CheY-like"/>
    <property type="match status" value="2"/>
</dbReference>
<dbReference type="AlphaFoldDB" id="A0AAE9ZXV3"/>
<feature type="domain" description="Response regulatory" evidence="6">
    <location>
        <begin position="7"/>
        <end position="156"/>
    </location>
</feature>
<dbReference type="Pfam" id="PF08448">
    <property type="entry name" value="PAS_4"/>
    <property type="match status" value="1"/>
</dbReference>
<dbReference type="Gene3D" id="3.40.50.2300">
    <property type="match status" value="2"/>
</dbReference>
<dbReference type="InterPro" id="IPR036097">
    <property type="entry name" value="HisK_dim/P_sf"/>
</dbReference>
<feature type="domain" description="Histidine kinase" evidence="5">
    <location>
        <begin position="323"/>
        <end position="546"/>
    </location>
</feature>
<organism evidence="7 8">
    <name type="scientific">Synoicihabitans lomoniglobus</name>
    <dbReference type="NCBI Taxonomy" id="2909285"/>
    <lineage>
        <taxon>Bacteria</taxon>
        <taxon>Pseudomonadati</taxon>
        <taxon>Verrucomicrobiota</taxon>
        <taxon>Opitutia</taxon>
        <taxon>Opitutales</taxon>
        <taxon>Opitutaceae</taxon>
        <taxon>Synoicihabitans</taxon>
    </lineage>
</organism>
<dbReference type="Gene3D" id="3.30.450.20">
    <property type="entry name" value="PAS domain"/>
    <property type="match status" value="1"/>
</dbReference>
<dbReference type="Pfam" id="PF00072">
    <property type="entry name" value="Response_reg"/>
    <property type="match status" value="2"/>
</dbReference>
<dbReference type="EC" id="2.7.13.3" evidence="2"/>
<dbReference type="NCBIfam" id="TIGR00229">
    <property type="entry name" value="sensory_box"/>
    <property type="match status" value="1"/>
</dbReference>
<evidence type="ECO:0000259" key="5">
    <source>
        <dbReference type="PROSITE" id="PS50109"/>
    </source>
</evidence>
<dbReference type="KEGG" id="slom:PXH66_12800"/>
<dbReference type="InterPro" id="IPR036890">
    <property type="entry name" value="HATPase_C_sf"/>
</dbReference>
<name>A0AAE9ZXV3_9BACT</name>
<dbReference type="Pfam" id="PF02518">
    <property type="entry name" value="HATPase_c"/>
    <property type="match status" value="1"/>
</dbReference>
<dbReference type="SUPFAM" id="SSF55785">
    <property type="entry name" value="PYP-like sensor domain (PAS domain)"/>
    <property type="match status" value="1"/>
</dbReference>
<dbReference type="SMART" id="SM00448">
    <property type="entry name" value="REC"/>
    <property type="match status" value="2"/>
</dbReference>
<feature type="modified residue" description="4-aspartylphosphate" evidence="4">
    <location>
        <position position="623"/>
    </location>
</feature>
<dbReference type="InterPro" id="IPR003661">
    <property type="entry name" value="HisK_dim/P_dom"/>
</dbReference>
<dbReference type="EMBL" id="CP119075">
    <property type="protein sequence ID" value="WED63208.1"/>
    <property type="molecule type" value="Genomic_DNA"/>
</dbReference>
<comment type="catalytic activity">
    <reaction evidence="1">
        <text>ATP + protein L-histidine = ADP + protein N-phospho-L-histidine.</text>
        <dbReference type="EC" id="2.7.13.3"/>
    </reaction>
</comment>
<dbReference type="PRINTS" id="PR00344">
    <property type="entry name" value="BCTRLSENSOR"/>
</dbReference>
<dbReference type="GO" id="GO:0000155">
    <property type="term" value="F:phosphorelay sensor kinase activity"/>
    <property type="evidence" value="ECO:0007669"/>
    <property type="project" value="InterPro"/>
</dbReference>
<evidence type="ECO:0000259" key="6">
    <source>
        <dbReference type="PROSITE" id="PS50110"/>
    </source>
</evidence>
<protein>
    <recommendedName>
        <fullName evidence="2">histidine kinase</fullName>
        <ecNumber evidence="2">2.7.13.3</ecNumber>
    </recommendedName>
</protein>
<evidence type="ECO:0000313" key="7">
    <source>
        <dbReference type="EMBL" id="WED63208.1"/>
    </source>
</evidence>
<dbReference type="RefSeq" id="WP_330928560.1">
    <property type="nucleotide sequence ID" value="NZ_CP119075.1"/>
</dbReference>
<keyword evidence="8" id="KW-1185">Reference proteome</keyword>
<dbReference type="PANTHER" id="PTHR43065">
    <property type="entry name" value="SENSOR HISTIDINE KINASE"/>
    <property type="match status" value="1"/>
</dbReference>
<keyword evidence="3 4" id="KW-0597">Phosphoprotein</keyword>
<dbReference type="InterPro" id="IPR004358">
    <property type="entry name" value="Sig_transdc_His_kin-like_C"/>
</dbReference>
<dbReference type="SMART" id="SM00388">
    <property type="entry name" value="HisKA"/>
    <property type="match status" value="1"/>
</dbReference>
<dbReference type="SUPFAM" id="SSF55874">
    <property type="entry name" value="ATPase domain of HSP90 chaperone/DNA topoisomerase II/histidine kinase"/>
    <property type="match status" value="1"/>
</dbReference>
<dbReference type="Gene3D" id="1.10.287.130">
    <property type="match status" value="1"/>
</dbReference>
<dbReference type="InterPro" id="IPR005467">
    <property type="entry name" value="His_kinase_dom"/>
</dbReference>
<evidence type="ECO:0000256" key="2">
    <source>
        <dbReference type="ARBA" id="ARBA00012438"/>
    </source>
</evidence>
<proteinExistence type="predicted"/>
<dbReference type="PANTHER" id="PTHR43065:SF42">
    <property type="entry name" value="TWO-COMPONENT SENSOR PPRA"/>
    <property type="match status" value="1"/>
</dbReference>
<feature type="domain" description="Response regulatory" evidence="6">
    <location>
        <begin position="573"/>
        <end position="691"/>
    </location>
</feature>
<accession>A0AAE9ZXV3</accession>
<dbReference type="Pfam" id="PF00512">
    <property type="entry name" value="HisKA"/>
    <property type="match status" value="1"/>
</dbReference>
<gene>
    <name evidence="7" type="ORF">PXH66_12800</name>
</gene>
<dbReference type="InterPro" id="IPR001789">
    <property type="entry name" value="Sig_transdc_resp-reg_receiver"/>
</dbReference>
<dbReference type="InterPro" id="IPR000014">
    <property type="entry name" value="PAS"/>
</dbReference>
<dbReference type="CDD" id="cd00082">
    <property type="entry name" value="HisKA"/>
    <property type="match status" value="1"/>
</dbReference>
<feature type="modified residue" description="4-aspartylphosphate" evidence="4">
    <location>
        <position position="87"/>
    </location>
</feature>